<protein>
    <recommendedName>
        <fullName evidence="5">TonB-dependent receptor-like beta-barrel domain-containing protein</fullName>
    </recommendedName>
</protein>
<evidence type="ECO:0008006" key="5">
    <source>
        <dbReference type="Google" id="ProtNLM"/>
    </source>
</evidence>
<comment type="subcellular location">
    <subcellularLocation>
        <location evidence="1">Cell outer membrane</location>
    </subcellularLocation>
</comment>
<gene>
    <name evidence="4" type="ORF">SDC9_27008</name>
</gene>
<evidence type="ECO:0000256" key="1">
    <source>
        <dbReference type="ARBA" id="ARBA00004442"/>
    </source>
</evidence>
<evidence type="ECO:0000313" key="4">
    <source>
        <dbReference type="EMBL" id="MPL81099.1"/>
    </source>
</evidence>
<organism evidence="4">
    <name type="scientific">bioreactor metagenome</name>
    <dbReference type="NCBI Taxonomy" id="1076179"/>
    <lineage>
        <taxon>unclassified sequences</taxon>
        <taxon>metagenomes</taxon>
        <taxon>ecological metagenomes</taxon>
    </lineage>
</organism>
<keyword evidence="3" id="KW-0998">Cell outer membrane</keyword>
<dbReference type="AlphaFoldDB" id="A0A644UQ59"/>
<name>A0A644UQ59_9ZZZZ</name>
<dbReference type="Gene3D" id="2.40.170.20">
    <property type="entry name" value="TonB-dependent receptor, beta-barrel domain"/>
    <property type="match status" value="1"/>
</dbReference>
<dbReference type="InterPro" id="IPR036942">
    <property type="entry name" value="Beta-barrel_TonB_sf"/>
</dbReference>
<evidence type="ECO:0000256" key="2">
    <source>
        <dbReference type="ARBA" id="ARBA00023136"/>
    </source>
</evidence>
<dbReference type="EMBL" id="VSSQ01000145">
    <property type="protein sequence ID" value="MPL81099.1"/>
    <property type="molecule type" value="Genomic_DNA"/>
</dbReference>
<comment type="caution">
    <text evidence="4">The sequence shown here is derived from an EMBL/GenBank/DDBJ whole genome shotgun (WGS) entry which is preliminary data.</text>
</comment>
<evidence type="ECO:0000256" key="3">
    <source>
        <dbReference type="ARBA" id="ARBA00023237"/>
    </source>
</evidence>
<keyword evidence="2" id="KW-0472">Membrane</keyword>
<proteinExistence type="predicted"/>
<dbReference type="GO" id="GO:0009279">
    <property type="term" value="C:cell outer membrane"/>
    <property type="evidence" value="ECO:0007669"/>
    <property type="project" value="UniProtKB-SubCell"/>
</dbReference>
<sequence>MKAINKIGLFVFLTSFGVSLMGQEAITDTTNKTTRTNLNESVIISAQFDPIVNEAMKLSENPNIFDTTFKVPDFKYEIINKVYPTQIRIEEIKPARVKGEPVSMLYNGNIKAGIGTYLTPYFEGLYSETRNRTFLYSIHARHYSSHWSIKDYPTSHFANNDINLYAKKIWDKFYVDAKVYYNNSINYYYGFNNDSIKLKDKNFRALWHNVGFKTTYSSLYRNDNSLHHWVSLGVENLSSKWSSNELTFFLMGDANKQFELFNKEKQVLGVKINYKHSFFKYDIKNIYTAPYYLNQLYPLLNFNTEGLVGNPTYNTGIVEIKPYFDFKISRFQLHTALNFSPEFGKKSDFRLLPTAIVYFPIIPKKLYFQGGIEGNVERIALNSFRIENPYVSPFLQIKPTTKINLFAKLNSNINDMGISVEGGIQNIYNHHFYVNDTLSYYKNMFSIVYDDVVRFYAKGHFEYNIAKTLSLMLDMQYQTFKMKRLDFAYYQPAFTTSLSLQYIVAKKLIIDFAPTFKTGVKAMYMGEEKQLDPIVDINLNAQYIYSNQLSFFLKLNNLAFQRYEQYYSYPSQRFMGMIGASFSF</sequence>
<reference evidence="4" key="1">
    <citation type="submission" date="2019-08" db="EMBL/GenBank/DDBJ databases">
        <authorList>
            <person name="Kucharzyk K."/>
            <person name="Murdoch R.W."/>
            <person name="Higgins S."/>
            <person name="Loffler F."/>
        </authorList>
    </citation>
    <scope>NUCLEOTIDE SEQUENCE</scope>
</reference>
<accession>A0A644UQ59</accession>